<proteinExistence type="predicted"/>
<comment type="caution">
    <text evidence="1">The sequence shown here is derived from an EMBL/GenBank/DDBJ whole genome shotgun (WGS) entry which is preliminary data.</text>
</comment>
<sequence>MNKHLNSVREFHDACLLPQAEHGTPGHLSDMDIILRQALLMEAGSEVFKAIRAGEMAEILAGLINLSYSALGAIALRGEDVTEQPVCWRHDGFVLSLMRLLSDKINNCTTGNTADYSEIYCLCVHLSKNYLNADFDKAFQIVHEHRMSTLKDTRQSIDEDADETRKSKRLKVPDLTEYFYE</sequence>
<keyword evidence="2" id="KW-1185">Reference proteome</keyword>
<dbReference type="Gene3D" id="1.10.3420.10">
    <property type="entry name" value="putative ntp pyrophosphohydrolase like domain"/>
    <property type="match status" value="1"/>
</dbReference>
<reference evidence="1 2" key="1">
    <citation type="submission" date="2020-02" db="EMBL/GenBank/DDBJ databases">
        <authorList>
            <person name="Hogendoorn C."/>
        </authorList>
    </citation>
    <scope>NUCLEOTIDE SEQUENCE [LARGE SCALE GENOMIC DNA]</scope>
    <source>
        <strain evidence="1">METHB21</strain>
    </source>
</reference>
<dbReference type="CDD" id="cd11530">
    <property type="entry name" value="NTP-PPase_DR2231_like"/>
    <property type="match status" value="1"/>
</dbReference>
<dbReference type="InterPro" id="IPR033653">
    <property type="entry name" value="NTP-PPase_DR2231-like"/>
</dbReference>
<name>A0A8S0XSR5_9GAMM</name>
<dbReference type="AlphaFoldDB" id="A0A8S0XSR5"/>
<dbReference type="Proteomes" id="UP000494216">
    <property type="component" value="Unassembled WGS sequence"/>
</dbReference>
<dbReference type="InterPro" id="IPR023292">
    <property type="entry name" value="NTP_PyroPHydrolase-like_dom_sf"/>
</dbReference>
<protein>
    <submittedName>
        <fullName evidence="1">Uncharacterized protein</fullName>
    </submittedName>
</protein>
<dbReference type="RefSeq" id="WP_174625902.1">
    <property type="nucleotide sequence ID" value="NZ_CADCXN010000060.1"/>
</dbReference>
<evidence type="ECO:0000313" key="2">
    <source>
        <dbReference type="Proteomes" id="UP000494216"/>
    </source>
</evidence>
<evidence type="ECO:0000313" key="1">
    <source>
        <dbReference type="EMBL" id="CAA9891002.1"/>
    </source>
</evidence>
<dbReference type="EMBL" id="CADCXN010000060">
    <property type="protein sequence ID" value="CAA9891002.1"/>
    <property type="molecule type" value="Genomic_DNA"/>
</dbReference>
<accession>A0A8S0XSR5</accession>
<gene>
    <name evidence="1" type="ORF">METHB2_310033</name>
</gene>
<organism evidence="1 2">
    <name type="scientific">Candidatus Methylobacter favarea</name>
    <dbReference type="NCBI Taxonomy" id="2707345"/>
    <lineage>
        <taxon>Bacteria</taxon>
        <taxon>Pseudomonadati</taxon>
        <taxon>Pseudomonadota</taxon>
        <taxon>Gammaproteobacteria</taxon>
        <taxon>Methylococcales</taxon>
        <taxon>Methylococcaceae</taxon>
        <taxon>Methylobacter</taxon>
    </lineage>
</organism>